<dbReference type="SUPFAM" id="SSF53756">
    <property type="entry name" value="UDP-Glycosyltransferase/glycogen phosphorylase"/>
    <property type="match status" value="1"/>
</dbReference>
<feature type="domain" description="Glycosyl transferase family 1" evidence="1">
    <location>
        <begin position="185"/>
        <end position="339"/>
    </location>
</feature>
<protein>
    <recommendedName>
        <fullName evidence="1">Glycosyl transferase family 1 domain-containing protein</fullName>
    </recommendedName>
</protein>
<dbReference type="Gene3D" id="3.40.50.2000">
    <property type="entry name" value="Glycogen Phosphorylase B"/>
    <property type="match status" value="1"/>
</dbReference>
<comment type="caution">
    <text evidence="2">The sequence shown here is derived from an EMBL/GenBank/DDBJ whole genome shotgun (WGS) entry which is preliminary data.</text>
</comment>
<sequence>MKVDIVYDRVNKSGGAERLLQSLLSIWPEAPLFTLVYDSQKALWSKKVKVSPTFLNRVPFLRSRHELLAPIAPLAFETLDLRPFDLVVSVTSADAKSVITNTNQKHICICLTPTRYLWKGSKNYKNDWKMRLLPRFLFEYFRLVDQITASRPDHYIAISKEIKKRIKKYYLRDSVVIHPPINNIFFAKHKKYSKEDFYLVAGRLVPYKKVDLVIDCFNKLNKKLVVIGAGSELNRLKKISLSNITFLGEVSDKDLIRYYSQAKALIFPGLEDFGLVPLEAQSQGTPVIAYGRGGARETVIDGKTGVFFKHQSSKSLHKAIEKFENLNIDPKECLNNAKKFTEAVFTEKIMKYVESVKD</sequence>
<dbReference type="InterPro" id="IPR001296">
    <property type="entry name" value="Glyco_trans_1"/>
</dbReference>
<dbReference type="Pfam" id="PF00534">
    <property type="entry name" value="Glycos_transf_1"/>
    <property type="match status" value="1"/>
</dbReference>
<gene>
    <name evidence="2" type="ORF">A2572_01295</name>
</gene>
<name>A0A1F5FVM9_9BACT</name>
<dbReference type="InterPro" id="IPR050194">
    <property type="entry name" value="Glycosyltransferase_grp1"/>
</dbReference>
<organism evidence="2 3">
    <name type="scientific">Candidatus Collierbacteria bacterium RIFOXYD1_FULL_40_9</name>
    <dbReference type="NCBI Taxonomy" id="1817731"/>
    <lineage>
        <taxon>Bacteria</taxon>
        <taxon>Candidatus Collieribacteriota</taxon>
    </lineage>
</organism>
<evidence type="ECO:0000259" key="1">
    <source>
        <dbReference type="Pfam" id="PF00534"/>
    </source>
</evidence>
<evidence type="ECO:0000313" key="2">
    <source>
        <dbReference type="EMBL" id="OGD83642.1"/>
    </source>
</evidence>
<dbReference type="EMBL" id="MFAQ01000011">
    <property type="protein sequence ID" value="OGD83642.1"/>
    <property type="molecule type" value="Genomic_DNA"/>
</dbReference>
<dbReference type="AlphaFoldDB" id="A0A1F5FVM9"/>
<dbReference type="Proteomes" id="UP000179237">
    <property type="component" value="Unassembled WGS sequence"/>
</dbReference>
<evidence type="ECO:0000313" key="3">
    <source>
        <dbReference type="Proteomes" id="UP000179237"/>
    </source>
</evidence>
<dbReference type="GO" id="GO:0016757">
    <property type="term" value="F:glycosyltransferase activity"/>
    <property type="evidence" value="ECO:0007669"/>
    <property type="project" value="InterPro"/>
</dbReference>
<dbReference type="PANTHER" id="PTHR45947:SF3">
    <property type="entry name" value="SULFOQUINOVOSYL TRANSFERASE SQD2"/>
    <property type="match status" value="1"/>
</dbReference>
<accession>A0A1F5FVM9</accession>
<dbReference type="PANTHER" id="PTHR45947">
    <property type="entry name" value="SULFOQUINOVOSYL TRANSFERASE SQD2"/>
    <property type="match status" value="1"/>
</dbReference>
<reference evidence="2 3" key="1">
    <citation type="journal article" date="2016" name="Nat. Commun.">
        <title>Thousands of microbial genomes shed light on interconnected biogeochemical processes in an aquifer system.</title>
        <authorList>
            <person name="Anantharaman K."/>
            <person name="Brown C.T."/>
            <person name="Hug L.A."/>
            <person name="Sharon I."/>
            <person name="Castelle C.J."/>
            <person name="Probst A.J."/>
            <person name="Thomas B.C."/>
            <person name="Singh A."/>
            <person name="Wilkins M.J."/>
            <person name="Karaoz U."/>
            <person name="Brodie E.L."/>
            <person name="Williams K.H."/>
            <person name="Hubbard S.S."/>
            <person name="Banfield J.F."/>
        </authorList>
    </citation>
    <scope>NUCLEOTIDE SEQUENCE [LARGE SCALE GENOMIC DNA]</scope>
</reference>
<proteinExistence type="predicted"/>